<protein>
    <submittedName>
        <fullName evidence="2">Uncharacterized protein</fullName>
    </submittedName>
</protein>
<keyword evidence="1" id="KW-1133">Transmembrane helix</keyword>
<keyword evidence="1" id="KW-0472">Membrane</keyword>
<sequence length="68" mass="7354">MFNKLKESDPAVKLICGLVTVLSVIWVGFYISSLGTNWSTIPSYITLIIIFLAGGVSVLSAFEDLGLM</sequence>
<dbReference type="EMBL" id="LAZR01012756">
    <property type="protein sequence ID" value="KKM25237.1"/>
    <property type="molecule type" value="Genomic_DNA"/>
</dbReference>
<name>A0A0F9ICP3_9ZZZZ</name>
<feature type="transmembrane region" description="Helical" evidence="1">
    <location>
        <begin position="43"/>
        <end position="62"/>
    </location>
</feature>
<feature type="transmembrane region" description="Helical" evidence="1">
    <location>
        <begin position="12"/>
        <end position="31"/>
    </location>
</feature>
<proteinExistence type="predicted"/>
<reference evidence="2" key="1">
    <citation type="journal article" date="2015" name="Nature">
        <title>Complex archaea that bridge the gap between prokaryotes and eukaryotes.</title>
        <authorList>
            <person name="Spang A."/>
            <person name="Saw J.H."/>
            <person name="Jorgensen S.L."/>
            <person name="Zaremba-Niedzwiedzka K."/>
            <person name="Martijn J."/>
            <person name="Lind A.E."/>
            <person name="van Eijk R."/>
            <person name="Schleper C."/>
            <person name="Guy L."/>
            <person name="Ettema T.J."/>
        </authorList>
    </citation>
    <scope>NUCLEOTIDE SEQUENCE</scope>
</reference>
<evidence type="ECO:0000313" key="2">
    <source>
        <dbReference type="EMBL" id="KKM25237.1"/>
    </source>
</evidence>
<evidence type="ECO:0000256" key="1">
    <source>
        <dbReference type="SAM" id="Phobius"/>
    </source>
</evidence>
<organism evidence="2">
    <name type="scientific">marine sediment metagenome</name>
    <dbReference type="NCBI Taxonomy" id="412755"/>
    <lineage>
        <taxon>unclassified sequences</taxon>
        <taxon>metagenomes</taxon>
        <taxon>ecological metagenomes</taxon>
    </lineage>
</organism>
<keyword evidence="1" id="KW-0812">Transmembrane</keyword>
<gene>
    <name evidence="2" type="ORF">LCGC14_1597020</name>
</gene>
<accession>A0A0F9ICP3</accession>
<comment type="caution">
    <text evidence="2">The sequence shown here is derived from an EMBL/GenBank/DDBJ whole genome shotgun (WGS) entry which is preliminary data.</text>
</comment>
<dbReference type="AlphaFoldDB" id="A0A0F9ICP3"/>